<evidence type="ECO:0000313" key="10">
    <source>
        <dbReference type="EMBL" id="TCS41037.1"/>
    </source>
</evidence>
<sequence length="266" mass="28675">MNPYQPMMDLALLLGQQAGQEISGLRSKLKIDFKHDDTELVTQADVAADKLISSGIQKAFPQHDILSEELAPEASTDCEHLWIIDPIDGTVNYAHGHAQVAVSIAYFYKGDCKVAVVHNPFAQETFTAMAGRGAFLNGDKIGVSGKQVLRRALVATGFPYQKETIDQLMKRATAVLKNCADIRRIGSAALDICWVACGRLDAYYESVQPWDAAAASLIAREAGASFGHLYPVPPAENPQIYSADIVVATPAVFDGLKALLLAADNS</sequence>
<dbReference type="GO" id="GO:0031564">
    <property type="term" value="P:transcription antitermination"/>
    <property type="evidence" value="ECO:0007669"/>
    <property type="project" value="UniProtKB-KW"/>
</dbReference>
<evidence type="ECO:0000256" key="9">
    <source>
        <dbReference type="RuleBase" id="RU364068"/>
    </source>
</evidence>
<dbReference type="Gene3D" id="3.40.190.80">
    <property type="match status" value="1"/>
</dbReference>
<keyword evidence="6" id="KW-0804">Transcription</keyword>
<comment type="catalytic activity">
    <reaction evidence="1 9">
        <text>a myo-inositol phosphate + H2O = myo-inositol + phosphate</text>
        <dbReference type="Rhea" id="RHEA:24056"/>
        <dbReference type="ChEBI" id="CHEBI:15377"/>
        <dbReference type="ChEBI" id="CHEBI:17268"/>
        <dbReference type="ChEBI" id="CHEBI:43474"/>
        <dbReference type="ChEBI" id="CHEBI:84139"/>
        <dbReference type="EC" id="3.1.3.25"/>
    </reaction>
</comment>
<feature type="binding site" evidence="8">
    <location>
        <position position="211"/>
    </location>
    <ligand>
        <name>Mg(2+)</name>
        <dbReference type="ChEBI" id="CHEBI:18420"/>
        <label>1</label>
        <note>catalytic</note>
    </ligand>
</feature>
<comment type="cofactor">
    <cofactor evidence="2 8 9">
        <name>Mg(2+)</name>
        <dbReference type="ChEBI" id="CHEBI:18420"/>
    </cofactor>
</comment>
<feature type="binding site" evidence="8">
    <location>
        <position position="68"/>
    </location>
    <ligand>
        <name>Mg(2+)</name>
        <dbReference type="ChEBI" id="CHEBI:18420"/>
        <label>1</label>
        <note>catalytic</note>
    </ligand>
</feature>
<dbReference type="InterPro" id="IPR020583">
    <property type="entry name" value="Inositol_monoP_metal-BS"/>
</dbReference>
<comment type="caution">
    <text evidence="10">The sequence shown here is derived from an EMBL/GenBank/DDBJ whole genome shotgun (WGS) entry which is preliminary data.</text>
</comment>
<evidence type="ECO:0000256" key="7">
    <source>
        <dbReference type="ARBA" id="ARBA00022842"/>
    </source>
</evidence>
<dbReference type="GO" id="GO:0007165">
    <property type="term" value="P:signal transduction"/>
    <property type="evidence" value="ECO:0007669"/>
    <property type="project" value="TreeGrafter"/>
</dbReference>
<dbReference type="InterPro" id="IPR033942">
    <property type="entry name" value="IMPase"/>
</dbReference>
<gene>
    <name evidence="10" type="ORF">BCF53_10751</name>
</gene>
<dbReference type="GO" id="GO:0008934">
    <property type="term" value="F:inositol monophosphate 1-phosphatase activity"/>
    <property type="evidence" value="ECO:0007669"/>
    <property type="project" value="InterPro"/>
</dbReference>
<keyword evidence="11" id="KW-1185">Reference proteome</keyword>
<proteinExistence type="inferred from homology"/>
<dbReference type="RefSeq" id="WP_132701486.1">
    <property type="nucleotide sequence ID" value="NZ_SLZR01000007.1"/>
</dbReference>
<dbReference type="EC" id="3.1.3.25" evidence="9"/>
<dbReference type="GO" id="GO:0046854">
    <property type="term" value="P:phosphatidylinositol phosphate biosynthetic process"/>
    <property type="evidence" value="ECO:0007669"/>
    <property type="project" value="InterPro"/>
</dbReference>
<dbReference type="PROSITE" id="PS00629">
    <property type="entry name" value="IMP_1"/>
    <property type="match status" value="1"/>
</dbReference>
<dbReference type="Proteomes" id="UP000295793">
    <property type="component" value="Unassembled WGS sequence"/>
</dbReference>
<evidence type="ECO:0000256" key="6">
    <source>
        <dbReference type="ARBA" id="ARBA00022814"/>
    </source>
</evidence>
<dbReference type="AlphaFoldDB" id="A0A4R3I793"/>
<dbReference type="Gene3D" id="3.30.540.10">
    <property type="entry name" value="Fructose-1,6-Bisphosphatase, subunit A, domain 1"/>
    <property type="match status" value="1"/>
</dbReference>
<keyword evidence="6" id="KW-0889">Transcription antitermination</keyword>
<reference evidence="10 11" key="1">
    <citation type="submission" date="2019-03" db="EMBL/GenBank/DDBJ databases">
        <title>Genomic Encyclopedia of Archaeal and Bacterial Type Strains, Phase II (KMG-II): from individual species to whole genera.</title>
        <authorList>
            <person name="Goeker M."/>
        </authorList>
    </citation>
    <scope>NUCLEOTIDE SEQUENCE [LARGE SCALE GENOMIC DNA]</scope>
    <source>
        <strain evidence="10 11">DSM 15388</strain>
    </source>
</reference>
<dbReference type="Pfam" id="PF00459">
    <property type="entry name" value="Inositol_P"/>
    <property type="match status" value="1"/>
</dbReference>
<evidence type="ECO:0000256" key="4">
    <source>
        <dbReference type="ARBA" id="ARBA00022723"/>
    </source>
</evidence>
<dbReference type="SUPFAM" id="SSF56655">
    <property type="entry name" value="Carbohydrate phosphatase"/>
    <property type="match status" value="1"/>
</dbReference>
<dbReference type="GO" id="GO:0006020">
    <property type="term" value="P:inositol metabolic process"/>
    <property type="evidence" value="ECO:0007669"/>
    <property type="project" value="TreeGrafter"/>
</dbReference>
<name>A0A4R3I793_9GAMM</name>
<feature type="binding site" evidence="8">
    <location>
        <position position="87"/>
    </location>
    <ligand>
        <name>Mg(2+)</name>
        <dbReference type="ChEBI" id="CHEBI:18420"/>
        <label>1</label>
        <note>catalytic</note>
    </ligand>
</feature>
<dbReference type="GO" id="GO:0046872">
    <property type="term" value="F:metal ion binding"/>
    <property type="evidence" value="ECO:0007669"/>
    <property type="project" value="UniProtKB-KW"/>
</dbReference>
<keyword evidence="7 8" id="KW-0460">Magnesium</keyword>
<comment type="similarity">
    <text evidence="3 9">Belongs to the inositol monophosphatase superfamily.</text>
</comment>
<evidence type="ECO:0000313" key="11">
    <source>
        <dbReference type="Proteomes" id="UP000295793"/>
    </source>
</evidence>
<evidence type="ECO:0000256" key="3">
    <source>
        <dbReference type="ARBA" id="ARBA00009759"/>
    </source>
</evidence>
<keyword evidence="4 8" id="KW-0479">Metal-binding</keyword>
<dbReference type="PANTHER" id="PTHR20854:SF4">
    <property type="entry name" value="INOSITOL-1-MONOPHOSPHATASE-RELATED"/>
    <property type="match status" value="1"/>
</dbReference>
<keyword evidence="5 9" id="KW-0378">Hydrolase</keyword>
<dbReference type="OrthoDB" id="9785695at2"/>
<dbReference type="InterPro" id="IPR020550">
    <property type="entry name" value="Inositol_monophosphatase_CS"/>
</dbReference>
<dbReference type="InterPro" id="IPR000760">
    <property type="entry name" value="Inositol_monophosphatase-like"/>
</dbReference>
<dbReference type="PANTHER" id="PTHR20854">
    <property type="entry name" value="INOSITOL MONOPHOSPHATASE"/>
    <property type="match status" value="1"/>
</dbReference>
<evidence type="ECO:0000256" key="8">
    <source>
        <dbReference type="PIRSR" id="PIRSR600760-2"/>
    </source>
</evidence>
<feature type="binding site" evidence="8">
    <location>
        <position position="85"/>
    </location>
    <ligand>
        <name>Mg(2+)</name>
        <dbReference type="ChEBI" id="CHEBI:18420"/>
        <label>1</label>
        <note>catalytic</note>
    </ligand>
</feature>
<accession>A0A4R3I793</accession>
<dbReference type="FunFam" id="3.30.540.10:FF:000003">
    <property type="entry name" value="Inositol-1-monophosphatase"/>
    <property type="match status" value="1"/>
</dbReference>
<dbReference type="CDD" id="cd01639">
    <property type="entry name" value="IMPase"/>
    <property type="match status" value="1"/>
</dbReference>
<dbReference type="PRINTS" id="PR00377">
    <property type="entry name" value="IMPHPHTASES"/>
</dbReference>
<organism evidence="10 11">
    <name type="scientific">Reinekea marinisedimentorum</name>
    <dbReference type="NCBI Taxonomy" id="230495"/>
    <lineage>
        <taxon>Bacteria</taxon>
        <taxon>Pseudomonadati</taxon>
        <taxon>Pseudomonadota</taxon>
        <taxon>Gammaproteobacteria</taxon>
        <taxon>Oceanospirillales</taxon>
        <taxon>Saccharospirillaceae</taxon>
        <taxon>Reinekea</taxon>
    </lineage>
</organism>
<evidence type="ECO:0000256" key="1">
    <source>
        <dbReference type="ARBA" id="ARBA00001033"/>
    </source>
</evidence>
<dbReference type="EMBL" id="SLZR01000007">
    <property type="protein sequence ID" value="TCS41037.1"/>
    <property type="molecule type" value="Genomic_DNA"/>
</dbReference>
<dbReference type="PROSITE" id="PS00630">
    <property type="entry name" value="IMP_2"/>
    <property type="match status" value="1"/>
</dbReference>
<evidence type="ECO:0000256" key="2">
    <source>
        <dbReference type="ARBA" id="ARBA00001946"/>
    </source>
</evidence>
<protein>
    <recommendedName>
        <fullName evidence="9">Inositol-1-monophosphatase</fullName>
        <ecNumber evidence="9">3.1.3.25</ecNumber>
    </recommendedName>
</protein>
<evidence type="ECO:0000256" key="5">
    <source>
        <dbReference type="ARBA" id="ARBA00022801"/>
    </source>
</evidence>
<feature type="binding site" evidence="8">
    <location>
        <position position="88"/>
    </location>
    <ligand>
        <name>Mg(2+)</name>
        <dbReference type="ChEBI" id="CHEBI:18420"/>
        <label>1</label>
        <note>catalytic</note>
    </ligand>
</feature>
<keyword evidence="6" id="KW-0805">Transcription regulation</keyword>